<keyword evidence="4" id="KW-0460">Magnesium</keyword>
<protein>
    <submittedName>
        <fullName evidence="8">NUDIX domain-containing protein</fullName>
    </submittedName>
</protein>
<dbReference type="PROSITE" id="PS51462">
    <property type="entry name" value="NUDIX"/>
    <property type="match status" value="1"/>
</dbReference>
<keyword evidence="3 5" id="KW-0378">Hydrolase</keyword>
<dbReference type="AlphaFoldDB" id="A0A5N6AHK4"/>
<dbReference type="InterPro" id="IPR020084">
    <property type="entry name" value="NUDIX_hydrolase_CS"/>
</dbReference>
<gene>
    <name evidence="8" type="ORF">FH607_006915</name>
</gene>
<dbReference type="OrthoDB" id="4458448at2"/>
<dbReference type="InterPro" id="IPR000086">
    <property type="entry name" value="NUDIX_hydrolase_dom"/>
</dbReference>
<dbReference type="EMBL" id="VDLY02000004">
    <property type="protein sequence ID" value="KAB8167735.1"/>
    <property type="molecule type" value="Genomic_DNA"/>
</dbReference>
<proteinExistence type="inferred from homology"/>
<evidence type="ECO:0000256" key="6">
    <source>
        <dbReference type="SAM" id="MobiDB-lite"/>
    </source>
</evidence>
<organism evidence="8 9">
    <name type="scientific">Streptomyces mimosae</name>
    <dbReference type="NCBI Taxonomy" id="2586635"/>
    <lineage>
        <taxon>Bacteria</taxon>
        <taxon>Bacillati</taxon>
        <taxon>Actinomycetota</taxon>
        <taxon>Actinomycetes</taxon>
        <taxon>Kitasatosporales</taxon>
        <taxon>Streptomycetaceae</taxon>
        <taxon>Streptomyces</taxon>
    </lineage>
</organism>
<dbReference type="Pfam" id="PF00293">
    <property type="entry name" value="NUDIX"/>
    <property type="match status" value="1"/>
</dbReference>
<reference evidence="8" key="1">
    <citation type="submission" date="2019-10" db="EMBL/GenBank/DDBJ databases">
        <title>Nonomuraea sp. nov., isolated from Phyllanthus amarus.</title>
        <authorList>
            <person name="Klykleung N."/>
            <person name="Tanasupawat S."/>
        </authorList>
    </citation>
    <scope>NUCLEOTIDE SEQUENCE [LARGE SCALE GENOMIC DNA]</scope>
    <source>
        <strain evidence="8">3MP-10</strain>
    </source>
</reference>
<comment type="similarity">
    <text evidence="2 5">Belongs to the Nudix hydrolase family.</text>
</comment>
<evidence type="ECO:0000256" key="2">
    <source>
        <dbReference type="ARBA" id="ARBA00005582"/>
    </source>
</evidence>
<dbReference type="CDD" id="cd04685">
    <property type="entry name" value="NUDIX_Hydrolase"/>
    <property type="match status" value="1"/>
</dbReference>
<evidence type="ECO:0000256" key="3">
    <source>
        <dbReference type="ARBA" id="ARBA00022801"/>
    </source>
</evidence>
<evidence type="ECO:0000256" key="5">
    <source>
        <dbReference type="RuleBase" id="RU003476"/>
    </source>
</evidence>
<comment type="caution">
    <text evidence="8">The sequence shown here is derived from an EMBL/GenBank/DDBJ whole genome shotgun (WGS) entry which is preliminary data.</text>
</comment>
<evidence type="ECO:0000313" key="9">
    <source>
        <dbReference type="Proteomes" id="UP000314251"/>
    </source>
</evidence>
<dbReference type="InterPro" id="IPR015797">
    <property type="entry name" value="NUDIX_hydrolase-like_dom_sf"/>
</dbReference>
<sequence>MSTPPPTPPTPPPSGPPPAVPRTPRRAARIAVLDPAGAIFLFRYDNEEVGVHWSMPGGGLDPGESTREGALRELREETGWFDLTPGPLLCTWEHDYTRVGVPVRQHEHIYLAHGPRRDLGPGLTAAHAEDGILAWRWWPPAELATATEALWPPTLATLLADHAHTGPVHLGYVPNEIPNEAPPDGR</sequence>
<dbReference type="PROSITE" id="PS00893">
    <property type="entry name" value="NUDIX_BOX"/>
    <property type="match status" value="1"/>
</dbReference>
<dbReference type="RefSeq" id="WP_139666750.1">
    <property type="nucleotide sequence ID" value="NZ_VDLY02000004.1"/>
</dbReference>
<dbReference type="GO" id="GO:0016787">
    <property type="term" value="F:hydrolase activity"/>
    <property type="evidence" value="ECO:0007669"/>
    <property type="project" value="UniProtKB-KW"/>
</dbReference>
<feature type="domain" description="Nudix hydrolase" evidence="7">
    <location>
        <begin position="23"/>
        <end position="160"/>
    </location>
</feature>
<dbReference type="PANTHER" id="PTHR43046:SF12">
    <property type="entry name" value="GDP-MANNOSE MANNOSYL HYDROLASE"/>
    <property type="match status" value="1"/>
</dbReference>
<feature type="compositionally biased region" description="Pro residues" evidence="6">
    <location>
        <begin position="1"/>
        <end position="21"/>
    </location>
</feature>
<dbReference type="Proteomes" id="UP000314251">
    <property type="component" value="Unassembled WGS sequence"/>
</dbReference>
<dbReference type="InterPro" id="IPR020476">
    <property type="entry name" value="Nudix_hydrolase"/>
</dbReference>
<accession>A0A5N6AHK4</accession>
<dbReference type="PRINTS" id="PR00502">
    <property type="entry name" value="NUDIXFAMILY"/>
</dbReference>
<evidence type="ECO:0000313" key="8">
    <source>
        <dbReference type="EMBL" id="KAB8167735.1"/>
    </source>
</evidence>
<evidence type="ECO:0000259" key="7">
    <source>
        <dbReference type="PROSITE" id="PS51462"/>
    </source>
</evidence>
<keyword evidence="9" id="KW-1185">Reference proteome</keyword>
<feature type="region of interest" description="Disordered" evidence="6">
    <location>
        <begin position="1"/>
        <end position="23"/>
    </location>
</feature>
<evidence type="ECO:0000256" key="4">
    <source>
        <dbReference type="ARBA" id="ARBA00022842"/>
    </source>
</evidence>
<evidence type="ECO:0000256" key="1">
    <source>
        <dbReference type="ARBA" id="ARBA00001946"/>
    </source>
</evidence>
<dbReference type="Gene3D" id="3.90.79.10">
    <property type="entry name" value="Nucleoside Triphosphate Pyrophosphohydrolase"/>
    <property type="match status" value="1"/>
</dbReference>
<dbReference type="SUPFAM" id="SSF55811">
    <property type="entry name" value="Nudix"/>
    <property type="match status" value="1"/>
</dbReference>
<dbReference type="PANTHER" id="PTHR43046">
    <property type="entry name" value="GDP-MANNOSE MANNOSYL HYDROLASE"/>
    <property type="match status" value="1"/>
</dbReference>
<name>A0A5N6AHK4_9ACTN</name>
<comment type="cofactor">
    <cofactor evidence="1">
        <name>Mg(2+)</name>
        <dbReference type="ChEBI" id="CHEBI:18420"/>
    </cofactor>
</comment>